<reference evidence="2 3" key="1">
    <citation type="submission" date="2020-04" db="EMBL/GenBank/DDBJ databases">
        <authorList>
            <person name="De Canck E."/>
        </authorList>
    </citation>
    <scope>NUCLEOTIDE SEQUENCE [LARGE SCALE GENOMIC DNA]</scope>
    <source>
        <strain evidence="2 3">LMG 3458</strain>
    </source>
</reference>
<organism evidence="2 3">
    <name type="scientific">Achromobacter deleyi</name>
    <dbReference type="NCBI Taxonomy" id="1353891"/>
    <lineage>
        <taxon>Bacteria</taxon>
        <taxon>Pseudomonadati</taxon>
        <taxon>Pseudomonadota</taxon>
        <taxon>Betaproteobacteria</taxon>
        <taxon>Burkholderiales</taxon>
        <taxon>Alcaligenaceae</taxon>
        <taxon>Achromobacter</taxon>
    </lineage>
</organism>
<keyword evidence="1" id="KW-1133">Transmembrane helix</keyword>
<proteinExistence type="predicted"/>
<dbReference type="RefSeq" id="WP_175194584.1">
    <property type="nucleotide sequence ID" value="NZ_CADIJO010000019.1"/>
</dbReference>
<accession>A0A6S7BUL2</accession>
<name>A0A6S7BUL2_9BURK</name>
<evidence type="ECO:0000313" key="3">
    <source>
        <dbReference type="Proteomes" id="UP000494111"/>
    </source>
</evidence>
<feature type="transmembrane region" description="Helical" evidence="1">
    <location>
        <begin position="12"/>
        <end position="32"/>
    </location>
</feature>
<keyword evidence="1" id="KW-0472">Membrane</keyword>
<evidence type="ECO:0000256" key="1">
    <source>
        <dbReference type="SAM" id="Phobius"/>
    </source>
</evidence>
<dbReference type="AlphaFoldDB" id="A0A6S7BUL2"/>
<protein>
    <submittedName>
        <fullName evidence="2">Uncharacterized protein</fullName>
    </submittedName>
</protein>
<gene>
    <name evidence="2" type="ORF">LMG3458_04679</name>
</gene>
<sequence length="137" mass="14208">MNRQAVTLPRLIVARLLWYAAVAALAVMALASQTQFSVAAVLSAIAIYVPLSMLGLPLIAWLGLSRAKGIPPKGLAPVWPCLLAGGAGIALLASYHLSARLELAECGVLLLLVAVDLALVRRESACLAGRIGADSRA</sequence>
<feature type="transmembrane region" description="Helical" evidence="1">
    <location>
        <begin position="76"/>
        <end position="95"/>
    </location>
</feature>
<feature type="transmembrane region" description="Helical" evidence="1">
    <location>
        <begin position="38"/>
        <end position="64"/>
    </location>
</feature>
<feature type="transmembrane region" description="Helical" evidence="1">
    <location>
        <begin position="101"/>
        <end position="120"/>
    </location>
</feature>
<dbReference type="Proteomes" id="UP000494111">
    <property type="component" value="Unassembled WGS sequence"/>
</dbReference>
<dbReference type="EMBL" id="CADIJO010000019">
    <property type="protein sequence ID" value="CAB3729106.1"/>
    <property type="molecule type" value="Genomic_DNA"/>
</dbReference>
<evidence type="ECO:0000313" key="2">
    <source>
        <dbReference type="EMBL" id="CAB3729106.1"/>
    </source>
</evidence>
<keyword evidence="1" id="KW-0812">Transmembrane</keyword>